<dbReference type="AlphaFoldDB" id="A0A4R5ELW2"/>
<dbReference type="SUPFAM" id="SSF55298">
    <property type="entry name" value="YjgF-like"/>
    <property type="match status" value="1"/>
</dbReference>
<dbReference type="RefSeq" id="WP_132637769.1">
    <property type="nucleotide sequence ID" value="NZ_SMLD01000140.1"/>
</dbReference>
<keyword evidence="2" id="KW-1185">Reference proteome</keyword>
<dbReference type="EMBL" id="SMLD01000140">
    <property type="protein sequence ID" value="TDE35370.1"/>
    <property type="molecule type" value="Genomic_DNA"/>
</dbReference>
<dbReference type="Gene3D" id="3.30.1330.40">
    <property type="entry name" value="RutC-like"/>
    <property type="match status" value="1"/>
</dbReference>
<evidence type="ECO:0000313" key="2">
    <source>
        <dbReference type="Proteomes" id="UP000295136"/>
    </source>
</evidence>
<dbReference type="CDD" id="cd00448">
    <property type="entry name" value="YjgF_YER057c_UK114_family"/>
    <property type="match status" value="1"/>
</dbReference>
<dbReference type="InterPro" id="IPR006175">
    <property type="entry name" value="YjgF/YER057c/UK114"/>
</dbReference>
<dbReference type="GO" id="GO:0019239">
    <property type="term" value="F:deaminase activity"/>
    <property type="evidence" value="ECO:0007669"/>
    <property type="project" value="TreeGrafter"/>
</dbReference>
<organism evidence="1 2">
    <name type="scientific">Nonomuraea mesophila</name>
    <dbReference type="NCBI Taxonomy" id="2530382"/>
    <lineage>
        <taxon>Bacteria</taxon>
        <taxon>Bacillati</taxon>
        <taxon>Actinomycetota</taxon>
        <taxon>Actinomycetes</taxon>
        <taxon>Streptosporangiales</taxon>
        <taxon>Streptosporangiaceae</taxon>
        <taxon>Nonomuraea</taxon>
    </lineage>
</organism>
<dbReference type="GO" id="GO:0005829">
    <property type="term" value="C:cytosol"/>
    <property type="evidence" value="ECO:0007669"/>
    <property type="project" value="TreeGrafter"/>
</dbReference>
<accession>A0A4R5ELW2</accession>
<dbReference type="PANTHER" id="PTHR11803">
    <property type="entry name" value="2-IMINOBUTANOATE/2-IMINOPROPANOATE DEAMINASE RIDA"/>
    <property type="match status" value="1"/>
</dbReference>
<protein>
    <submittedName>
        <fullName evidence="1">RidA family protein</fullName>
    </submittedName>
</protein>
<dbReference type="Proteomes" id="UP000295136">
    <property type="component" value="Unassembled WGS sequence"/>
</dbReference>
<dbReference type="InterPro" id="IPR035959">
    <property type="entry name" value="RutC-like_sf"/>
</dbReference>
<evidence type="ECO:0000313" key="1">
    <source>
        <dbReference type="EMBL" id="TDE35370.1"/>
    </source>
</evidence>
<name>A0A4R5ELW2_9ACTN</name>
<sequence>MITPGPIVPDGGGYRHSYEITAPARLVHVSGQIPVAPDGSLPDGFAAQCRQVWANLAAALAHHGMGLSDLVKVTTFLSDRAYREENSAIRQEALGDHAPALTVIITGIYDEAWLLEVEAVAAR</sequence>
<dbReference type="Pfam" id="PF01042">
    <property type="entry name" value="Ribonuc_L-PSP"/>
    <property type="match status" value="1"/>
</dbReference>
<comment type="caution">
    <text evidence="1">The sequence shown here is derived from an EMBL/GenBank/DDBJ whole genome shotgun (WGS) entry which is preliminary data.</text>
</comment>
<gene>
    <name evidence="1" type="ORF">E1295_36175</name>
</gene>
<proteinExistence type="predicted"/>
<dbReference type="PANTHER" id="PTHR11803:SF44">
    <property type="entry name" value="RUTC FAMILY PROTEIN YJGH"/>
    <property type="match status" value="1"/>
</dbReference>
<reference evidence="1 2" key="1">
    <citation type="submission" date="2019-03" db="EMBL/GenBank/DDBJ databases">
        <title>Draft genome sequences of novel Actinobacteria.</title>
        <authorList>
            <person name="Sahin N."/>
            <person name="Ay H."/>
            <person name="Saygin H."/>
        </authorList>
    </citation>
    <scope>NUCLEOTIDE SEQUENCE [LARGE SCALE GENOMIC DNA]</scope>
    <source>
        <strain evidence="1 2">6K102</strain>
    </source>
</reference>